<evidence type="ECO:0000256" key="1">
    <source>
        <dbReference type="ARBA" id="ARBA00009375"/>
    </source>
</evidence>
<dbReference type="PANTHER" id="PTHR11142">
    <property type="entry name" value="PSEUDOURIDYLATE SYNTHASE"/>
    <property type="match status" value="1"/>
</dbReference>
<evidence type="ECO:0000256" key="2">
    <source>
        <dbReference type="ARBA" id="ARBA00022694"/>
    </source>
</evidence>
<protein>
    <recommendedName>
        <fullName evidence="4">tRNA pseudouridine synthase A</fullName>
        <ecNumber evidence="4">5.4.99.12</ecNumber>
    </recommendedName>
    <alternativeName>
        <fullName evidence="4">tRNA pseudouridine(38-40) synthase</fullName>
    </alternativeName>
    <alternativeName>
        <fullName evidence="4">tRNA pseudouridylate synthase I</fullName>
    </alternativeName>
    <alternativeName>
        <fullName evidence="4">tRNA-uridine isomerase I</fullName>
    </alternativeName>
</protein>
<dbReference type="PIRSF" id="PIRSF001430">
    <property type="entry name" value="tRNA_psdUrid_synth"/>
    <property type="match status" value="1"/>
</dbReference>
<accession>A0A3N2QBP6</accession>
<dbReference type="GO" id="GO:0031119">
    <property type="term" value="P:tRNA pseudouridine synthesis"/>
    <property type="evidence" value="ECO:0007669"/>
    <property type="project" value="UniProtKB-UniRule"/>
</dbReference>
<dbReference type="Gene3D" id="3.30.70.660">
    <property type="entry name" value="Pseudouridine synthase I, catalytic domain, C-terminal subdomain"/>
    <property type="match status" value="1"/>
</dbReference>
<dbReference type="HAMAP" id="MF_00171">
    <property type="entry name" value="TruA"/>
    <property type="match status" value="1"/>
</dbReference>
<dbReference type="Proteomes" id="UP000270927">
    <property type="component" value="Unassembled WGS sequence"/>
</dbReference>
<comment type="caution">
    <text evidence="4">Lacks conserved residue(s) required for the propagation of feature annotation.</text>
</comment>
<evidence type="ECO:0000256" key="7">
    <source>
        <dbReference type="RuleBase" id="RU003792"/>
    </source>
</evidence>
<keyword evidence="2 4" id="KW-0819">tRNA processing</keyword>
<reference evidence="9 10" key="1">
    <citation type="submission" date="2018-09" db="EMBL/GenBank/DDBJ databases">
        <title>Comparative Genomics of Wolbachia-Cardinium Dual Endosymbiosis in a Plant-Parasitic Nematode.</title>
        <authorList>
            <person name="Brown A.M.V."/>
            <person name="Wasala S.K."/>
            <person name="Howe D.K."/>
            <person name="Peetz A.B."/>
            <person name="Zasada I.A."/>
            <person name="Denver D.R."/>
        </authorList>
    </citation>
    <scope>NUCLEOTIDE SEQUENCE [LARGE SCALE GENOMIC DNA]</scope>
    <source>
        <strain evidence="9 10">Pp_1</strain>
    </source>
</reference>
<comment type="caution">
    <text evidence="9">The sequence shown here is derived from an EMBL/GenBank/DDBJ whole genome shotgun (WGS) entry which is preliminary data.</text>
</comment>
<feature type="active site" description="Nucleophile" evidence="4 5">
    <location>
        <position position="51"/>
    </location>
</feature>
<dbReference type="GO" id="GO:0003723">
    <property type="term" value="F:RNA binding"/>
    <property type="evidence" value="ECO:0007669"/>
    <property type="project" value="InterPro"/>
</dbReference>
<proteinExistence type="inferred from homology"/>
<feature type="binding site" evidence="4 6">
    <location>
        <position position="109"/>
    </location>
    <ligand>
        <name>substrate</name>
    </ligand>
</feature>
<dbReference type="SUPFAM" id="SSF55120">
    <property type="entry name" value="Pseudouridine synthase"/>
    <property type="match status" value="1"/>
</dbReference>
<dbReference type="InterPro" id="IPR020097">
    <property type="entry name" value="PsdUridine_synth_TruA_a/b_dom"/>
</dbReference>
<comment type="function">
    <text evidence="4">Formation of pseudouridine at positions 38, 39 and 40 in the anticodon stem and loop of transfer RNAs.</text>
</comment>
<dbReference type="OrthoDB" id="9811823at2"/>
<name>A0A3N2QBP6_9BACT</name>
<dbReference type="EC" id="5.4.99.12" evidence="4"/>
<organism evidence="9 10">
    <name type="scientific">Candidatus Cardinium hertigii</name>
    <dbReference type="NCBI Taxonomy" id="247481"/>
    <lineage>
        <taxon>Bacteria</taxon>
        <taxon>Pseudomonadati</taxon>
        <taxon>Bacteroidota</taxon>
        <taxon>Cytophagia</taxon>
        <taxon>Cytophagales</taxon>
        <taxon>Amoebophilaceae</taxon>
        <taxon>Candidatus Cardinium</taxon>
    </lineage>
</organism>
<dbReference type="InterPro" id="IPR001406">
    <property type="entry name" value="PsdUridine_synth_TruA"/>
</dbReference>
<feature type="domain" description="Pseudouridine synthase I TruA alpha/beta" evidence="8">
    <location>
        <begin position="147"/>
        <end position="243"/>
    </location>
</feature>
<keyword evidence="10" id="KW-1185">Reference proteome</keyword>
<evidence type="ECO:0000313" key="10">
    <source>
        <dbReference type="Proteomes" id="UP000270927"/>
    </source>
</evidence>
<dbReference type="InterPro" id="IPR020103">
    <property type="entry name" value="PsdUridine_synth_cat_dom_sf"/>
</dbReference>
<evidence type="ECO:0000256" key="5">
    <source>
        <dbReference type="PIRSR" id="PIRSR001430-1"/>
    </source>
</evidence>
<gene>
    <name evidence="4 9" type="primary">truA</name>
    <name evidence="9" type="ORF">EDM02_04215</name>
</gene>
<dbReference type="InterPro" id="IPR020095">
    <property type="entry name" value="PsdUridine_synth_TruA_C"/>
</dbReference>
<comment type="subunit">
    <text evidence="4">Homodimer.</text>
</comment>
<dbReference type="AlphaFoldDB" id="A0A3N2QBP6"/>
<evidence type="ECO:0000256" key="4">
    <source>
        <dbReference type="HAMAP-Rule" id="MF_00171"/>
    </source>
</evidence>
<evidence type="ECO:0000259" key="8">
    <source>
        <dbReference type="Pfam" id="PF01416"/>
    </source>
</evidence>
<evidence type="ECO:0000256" key="3">
    <source>
        <dbReference type="ARBA" id="ARBA00023235"/>
    </source>
</evidence>
<sequence>MRYFIYLSYFGKAYSGWQIQQNALSVQQVVQEVLSSLLSTEVFILGSSRTDKGVHAKQQVAHFDVMQPIDLANLKYRLNRVLPADMGITAICPVVDGAHARFDASYRIYEYTIISHKDPFDRHTAFWLGHLPPLELLNQAAALFRIQADFEFFSKSSNQAKTFVCTIQESYWLQLGDKIVFRIQADRFLRGMVRAIVSAILKVGSGKMCLDTLKKLIVKKPTERPGLTLVPPHGLTLVAVGYPEALFLKKNES</sequence>
<dbReference type="Gene3D" id="3.30.70.580">
    <property type="entry name" value="Pseudouridine synthase I, catalytic domain, N-terminal subdomain"/>
    <property type="match status" value="1"/>
</dbReference>
<dbReference type="Pfam" id="PF01416">
    <property type="entry name" value="PseudoU_synth_1"/>
    <property type="match status" value="1"/>
</dbReference>
<comment type="catalytic activity">
    <reaction evidence="4 7">
        <text>uridine(38/39/40) in tRNA = pseudouridine(38/39/40) in tRNA</text>
        <dbReference type="Rhea" id="RHEA:22376"/>
        <dbReference type="Rhea" id="RHEA-COMP:10085"/>
        <dbReference type="Rhea" id="RHEA-COMP:10087"/>
        <dbReference type="ChEBI" id="CHEBI:65314"/>
        <dbReference type="ChEBI" id="CHEBI:65315"/>
        <dbReference type="EC" id="5.4.99.12"/>
    </reaction>
</comment>
<comment type="similarity">
    <text evidence="1 4 7">Belongs to the tRNA pseudouridine synthase TruA family.</text>
</comment>
<dbReference type="NCBIfam" id="TIGR00071">
    <property type="entry name" value="hisT_truA"/>
    <property type="match status" value="1"/>
</dbReference>
<dbReference type="EMBL" id="RARA01000026">
    <property type="protein sequence ID" value="ROT47069.1"/>
    <property type="molecule type" value="Genomic_DNA"/>
</dbReference>
<dbReference type="RefSeq" id="WP_123663300.1">
    <property type="nucleotide sequence ID" value="NZ_RARA01000026.1"/>
</dbReference>
<dbReference type="GO" id="GO:0160147">
    <property type="term" value="F:tRNA pseudouridine(38-40) synthase activity"/>
    <property type="evidence" value="ECO:0007669"/>
    <property type="project" value="UniProtKB-EC"/>
</dbReference>
<dbReference type="InterPro" id="IPR020094">
    <property type="entry name" value="TruA/RsuA/RluB/E/F_N"/>
</dbReference>
<evidence type="ECO:0000256" key="6">
    <source>
        <dbReference type="PIRSR" id="PIRSR001430-2"/>
    </source>
</evidence>
<dbReference type="CDD" id="cd02570">
    <property type="entry name" value="PseudoU_synth_EcTruA"/>
    <property type="match status" value="1"/>
</dbReference>
<dbReference type="PANTHER" id="PTHR11142:SF0">
    <property type="entry name" value="TRNA PSEUDOURIDINE SYNTHASE-LIKE 1"/>
    <property type="match status" value="1"/>
</dbReference>
<evidence type="ECO:0000313" key="9">
    <source>
        <dbReference type="EMBL" id="ROT47069.1"/>
    </source>
</evidence>
<keyword evidence="3 4" id="KW-0413">Isomerase</keyword>